<comment type="caution">
    <text evidence="2">The sequence shown here is derived from an EMBL/GenBank/DDBJ whole genome shotgun (WGS) entry which is preliminary data.</text>
</comment>
<gene>
    <name evidence="2" type="ORF">UT64_C0032G0001</name>
</gene>
<accession>A0A0G0T3R9</accession>
<dbReference type="AlphaFoldDB" id="A0A0G0T3R9"/>
<dbReference type="PANTHER" id="PTHR43861">
    <property type="entry name" value="TRANS-ACONITATE 2-METHYLTRANSFERASE-RELATED"/>
    <property type="match status" value="1"/>
</dbReference>
<evidence type="ECO:0000313" key="3">
    <source>
        <dbReference type="Proteomes" id="UP000034137"/>
    </source>
</evidence>
<sequence length="218" mass="24887">MIKNVMTGIKIWDGFYQNNKTLKTFGKTVFDYSKPDGDIVELAKVFKKEKVKKILDLGCGSGRNCRFLSSKGFAVVGMDISKSAIKQAKKADGKIEYLVADMKKIPFPTDSFDALVSTQTIFHGRLQEIQQTINEIGRVVRNKGVIFITLQPVKGNKHRMGEKLEPNTYISNGGDDKGEIHHFFTKAEILKVFKELEFIDLHFVESNNYWYLLLRNKK</sequence>
<name>A0A0G0T3R9_9BACT</name>
<dbReference type="InterPro" id="IPR013216">
    <property type="entry name" value="Methyltransf_11"/>
</dbReference>
<proteinExistence type="predicted"/>
<reference evidence="2 3" key="1">
    <citation type="journal article" date="2015" name="Nature">
        <title>rRNA introns, odd ribosomes, and small enigmatic genomes across a large radiation of phyla.</title>
        <authorList>
            <person name="Brown C.T."/>
            <person name="Hug L.A."/>
            <person name="Thomas B.C."/>
            <person name="Sharon I."/>
            <person name="Castelle C.J."/>
            <person name="Singh A."/>
            <person name="Wilkins M.J."/>
            <person name="Williams K.H."/>
            <person name="Banfield J.F."/>
        </authorList>
    </citation>
    <scope>NUCLEOTIDE SEQUENCE [LARGE SCALE GENOMIC DNA]</scope>
</reference>
<dbReference type="Proteomes" id="UP000034137">
    <property type="component" value="Unassembled WGS sequence"/>
</dbReference>
<protein>
    <recommendedName>
        <fullName evidence="1">Methyltransferase type 11 domain-containing protein</fullName>
    </recommendedName>
</protein>
<feature type="domain" description="Methyltransferase type 11" evidence="1">
    <location>
        <begin position="55"/>
        <end position="148"/>
    </location>
</feature>
<evidence type="ECO:0000259" key="1">
    <source>
        <dbReference type="Pfam" id="PF08241"/>
    </source>
</evidence>
<dbReference type="Gene3D" id="3.40.50.150">
    <property type="entry name" value="Vaccinia Virus protein VP39"/>
    <property type="match status" value="1"/>
</dbReference>
<organism evidence="2 3">
    <name type="scientific">Candidatus Falkowbacteria bacterium GW2011_GWF2_39_8</name>
    <dbReference type="NCBI Taxonomy" id="1618642"/>
    <lineage>
        <taxon>Bacteria</taxon>
        <taxon>Candidatus Falkowiibacteriota</taxon>
    </lineage>
</organism>
<dbReference type="CDD" id="cd02440">
    <property type="entry name" value="AdoMet_MTases"/>
    <property type="match status" value="1"/>
</dbReference>
<dbReference type="SUPFAM" id="SSF53335">
    <property type="entry name" value="S-adenosyl-L-methionine-dependent methyltransferases"/>
    <property type="match status" value="1"/>
</dbReference>
<dbReference type="InterPro" id="IPR029063">
    <property type="entry name" value="SAM-dependent_MTases_sf"/>
</dbReference>
<dbReference type="Pfam" id="PF08241">
    <property type="entry name" value="Methyltransf_11"/>
    <property type="match status" value="1"/>
</dbReference>
<evidence type="ECO:0000313" key="2">
    <source>
        <dbReference type="EMBL" id="KKR32487.1"/>
    </source>
</evidence>
<dbReference type="GO" id="GO:0008757">
    <property type="term" value="F:S-adenosylmethionine-dependent methyltransferase activity"/>
    <property type="evidence" value="ECO:0007669"/>
    <property type="project" value="InterPro"/>
</dbReference>
<dbReference type="EMBL" id="LBXO01000032">
    <property type="protein sequence ID" value="KKR32487.1"/>
    <property type="molecule type" value="Genomic_DNA"/>
</dbReference>